<evidence type="ECO:0000256" key="1">
    <source>
        <dbReference type="SAM" id="MobiDB-lite"/>
    </source>
</evidence>
<reference evidence="2 3" key="1">
    <citation type="submission" date="2019-01" db="EMBL/GenBank/DDBJ databases">
        <authorList>
            <person name="Sayadi A."/>
        </authorList>
    </citation>
    <scope>NUCLEOTIDE SEQUENCE [LARGE SCALE GENOMIC DNA]</scope>
</reference>
<dbReference type="AlphaFoldDB" id="A0A653DKR5"/>
<feature type="non-terminal residue" evidence="2">
    <location>
        <position position="96"/>
    </location>
</feature>
<evidence type="ECO:0000313" key="2">
    <source>
        <dbReference type="EMBL" id="VEN60821.1"/>
    </source>
</evidence>
<evidence type="ECO:0000313" key="3">
    <source>
        <dbReference type="Proteomes" id="UP000410492"/>
    </source>
</evidence>
<dbReference type="Proteomes" id="UP000410492">
    <property type="component" value="Unassembled WGS sequence"/>
</dbReference>
<accession>A0A653DKR5</accession>
<protein>
    <submittedName>
        <fullName evidence="2">Uncharacterized protein</fullName>
    </submittedName>
</protein>
<gene>
    <name evidence="2" type="ORF">CALMAC_LOCUS18393</name>
</gene>
<proteinExistence type="predicted"/>
<sequence>MVVNGSVSPPGSLVVGNGMPVRTDNGNGRKDWDKVIVVEQMTQDTTKKPAAEVVDKARRAYMNGKSKHLKFREMQLKGLLNFLVDCKSKIEAALYK</sequence>
<keyword evidence="3" id="KW-1185">Reference proteome</keyword>
<organism evidence="2 3">
    <name type="scientific">Callosobruchus maculatus</name>
    <name type="common">Southern cowpea weevil</name>
    <name type="synonym">Pulse bruchid</name>
    <dbReference type="NCBI Taxonomy" id="64391"/>
    <lineage>
        <taxon>Eukaryota</taxon>
        <taxon>Metazoa</taxon>
        <taxon>Ecdysozoa</taxon>
        <taxon>Arthropoda</taxon>
        <taxon>Hexapoda</taxon>
        <taxon>Insecta</taxon>
        <taxon>Pterygota</taxon>
        <taxon>Neoptera</taxon>
        <taxon>Endopterygota</taxon>
        <taxon>Coleoptera</taxon>
        <taxon>Polyphaga</taxon>
        <taxon>Cucujiformia</taxon>
        <taxon>Chrysomeloidea</taxon>
        <taxon>Chrysomelidae</taxon>
        <taxon>Bruchinae</taxon>
        <taxon>Bruchini</taxon>
        <taxon>Callosobruchus</taxon>
    </lineage>
</organism>
<dbReference type="EMBL" id="CAACVG010012772">
    <property type="protein sequence ID" value="VEN60821.1"/>
    <property type="molecule type" value="Genomic_DNA"/>
</dbReference>
<feature type="region of interest" description="Disordered" evidence="1">
    <location>
        <begin position="1"/>
        <end position="28"/>
    </location>
</feature>
<name>A0A653DKR5_CALMS</name>